<reference evidence="6" key="1">
    <citation type="journal article" date="2016" name="Nat. Genet.">
        <title>The genome sequences of Arachis duranensis and Arachis ipaensis, the diploid ancestors of cultivated peanut.</title>
        <authorList>
            <person name="Bertioli D.J."/>
            <person name="Cannon S.B."/>
            <person name="Froenicke L."/>
            <person name="Huang G."/>
            <person name="Farmer A.D."/>
            <person name="Cannon E.K."/>
            <person name="Liu X."/>
            <person name="Gao D."/>
            <person name="Clevenger J."/>
            <person name="Dash S."/>
            <person name="Ren L."/>
            <person name="Moretzsohn M.C."/>
            <person name="Shirasawa K."/>
            <person name="Huang W."/>
            <person name="Vidigal B."/>
            <person name="Abernathy B."/>
            <person name="Chu Y."/>
            <person name="Niederhuth C.E."/>
            <person name="Umale P."/>
            <person name="Araujo A.C."/>
            <person name="Kozik A."/>
            <person name="Kim K.D."/>
            <person name="Burow M.D."/>
            <person name="Varshney R.K."/>
            <person name="Wang X."/>
            <person name="Zhang X."/>
            <person name="Barkley N."/>
            <person name="Guimaraes P.M."/>
            <person name="Isobe S."/>
            <person name="Guo B."/>
            <person name="Liao B."/>
            <person name="Stalker H.T."/>
            <person name="Schmitz R.J."/>
            <person name="Scheffler B.E."/>
            <person name="Leal-Bertioli S.C."/>
            <person name="Xun X."/>
            <person name="Jackson S.A."/>
            <person name="Michelmore R."/>
            <person name="Ozias-Akins P."/>
        </authorList>
    </citation>
    <scope>NUCLEOTIDE SEQUENCE [LARGE SCALE GENOMIC DNA]</scope>
    <source>
        <strain evidence="6">cv. V14167</strain>
    </source>
</reference>
<comment type="subcellular location">
    <subcellularLocation>
        <location evidence="1">Nucleus</location>
    </subcellularLocation>
</comment>
<evidence type="ECO:0000256" key="5">
    <source>
        <dbReference type="SAM" id="MobiDB-lite"/>
    </source>
</evidence>
<dbReference type="PANTHER" id="PTHR12972">
    <property type="entry name" value="DOWNSTREAM NEIGHBOR OF SON"/>
    <property type="match status" value="1"/>
</dbReference>
<dbReference type="InterPro" id="IPR024861">
    <property type="entry name" value="Donson"/>
</dbReference>
<evidence type="ECO:0000256" key="1">
    <source>
        <dbReference type="ARBA" id="ARBA00004123"/>
    </source>
</evidence>
<name>A0A9C6WFI4_ARADU</name>
<keyword evidence="2" id="KW-0217">Developmental protein</keyword>
<dbReference type="PRINTS" id="PR02064">
    <property type="entry name" value="DONSON"/>
</dbReference>
<evidence type="ECO:0000256" key="3">
    <source>
        <dbReference type="ARBA" id="ARBA00023242"/>
    </source>
</evidence>
<reference evidence="7" key="2">
    <citation type="submission" date="2025-08" db="UniProtKB">
        <authorList>
            <consortium name="RefSeq"/>
        </authorList>
    </citation>
    <scope>IDENTIFICATION</scope>
    <source>
        <tissue evidence="7">Whole plant</tissue>
    </source>
</reference>
<dbReference type="GO" id="GO:0005634">
    <property type="term" value="C:nucleus"/>
    <property type="evidence" value="ECO:0007669"/>
    <property type="project" value="UniProtKB-SubCell"/>
</dbReference>
<feature type="compositionally biased region" description="Basic and acidic residues" evidence="5">
    <location>
        <begin position="19"/>
        <end position="29"/>
    </location>
</feature>
<evidence type="ECO:0000313" key="7">
    <source>
        <dbReference type="RefSeq" id="XP_052113507.1"/>
    </source>
</evidence>
<keyword evidence="6" id="KW-1185">Reference proteome</keyword>
<evidence type="ECO:0000313" key="6">
    <source>
        <dbReference type="Proteomes" id="UP000515211"/>
    </source>
</evidence>
<dbReference type="PANTHER" id="PTHR12972:SF0">
    <property type="entry name" value="PROTEIN DOWNSTREAM NEIGHBOR OF SON"/>
    <property type="match status" value="1"/>
</dbReference>
<dbReference type="Proteomes" id="UP000515211">
    <property type="component" value="Chromosome 2"/>
</dbReference>
<gene>
    <name evidence="7" type="primary">LOC107476107</name>
</gene>
<sequence length="625" mass="68479">MGKLPAPVNGGGAVLKRKTPSELRGEQLKRGSAVTDKSSLPLSDTTKFQRFWLIYVCSTNQMDNVDKRPGLLRSPKYTNKRVDEVFPARKSRFGVVSGKENAKENPSLEKTTTSNLKNVLVFSTSAAKRQQGSSCMENPATSGEVNKDGILQACQTTAECSQANFRSVSELSPAADKSSGLTAVDVGKALRGLAAPKPCARNGLAADSTERCGDMISSFAANSISEYHVPGRKAPLDLTLKTSMRVISSSSLNWVHRSLTHHIKPKFSFQQCTKTGQNVRGSQGFKVLHSWMYPQSILPPSLTSVLSSSTADAELEFLRKRQVAWEESFQDLYYMLRNNTCGIFYVCTSQFVVMFTGGDSSGSPKCFCNAYISRSTRGLRSLLRENDVYFSMPLCHSKVEQVTTEYLVELSEIEKHNLGQTRRLRSYSEVDNSPQSFLIFNGNKNVHGLYDLLLNYRSFFTSLLSSTDVPLLCSPAPFRNAAFSSPDIKCMEMRKAEHIATSYDRSTLENGEFAQGSSDSLCCSIEIKDTILPPWIICGACALLASEGRNFEASFVMEPSSVGLNIALESTSEKPESEAGRSESLQSHSSTFGIPEAIVAPCLKSCSVKGLKYCDDSYTASLSPV</sequence>
<feature type="region of interest" description="Disordered" evidence="5">
    <location>
        <begin position="1"/>
        <end position="40"/>
    </location>
</feature>
<proteinExistence type="inferred from homology"/>
<accession>A0A9C6WFI4</accession>
<evidence type="ECO:0000256" key="4">
    <source>
        <dbReference type="ARBA" id="ARBA00025806"/>
    </source>
</evidence>
<protein>
    <submittedName>
        <fullName evidence="7">Uncharacterized protein LOC107476107</fullName>
    </submittedName>
</protein>
<organism evidence="6 7">
    <name type="scientific">Arachis duranensis</name>
    <name type="common">Wild peanut</name>
    <dbReference type="NCBI Taxonomy" id="130453"/>
    <lineage>
        <taxon>Eukaryota</taxon>
        <taxon>Viridiplantae</taxon>
        <taxon>Streptophyta</taxon>
        <taxon>Embryophyta</taxon>
        <taxon>Tracheophyta</taxon>
        <taxon>Spermatophyta</taxon>
        <taxon>Magnoliopsida</taxon>
        <taxon>eudicotyledons</taxon>
        <taxon>Gunneridae</taxon>
        <taxon>Pentapetalae</taxon>
        <taxon>rosids</taxon>
        <taxon>fabids</taxon>
        <taxon>Fabales</taxon>
        <taxon>Fabaceae</taxon>
        <taxon>Papilionoideae</taxon>
        <taxon>50 kb inversion clade</taxon>
        <taxon>dalbergioids sensu lato</taxon>
        <taxon>Dalbergieae</taxon>
        <taxon>Pterocarpus clade</taxon>
        <taxon>Arachis</taxon>
    </lineage>
</organism>
<dbReference type="GeneID" id="107476107"/>
<dbReference type="AlphaFoldDB" id="A0A9C6WFI4"/>
<evidence type="ECO:0000256" key="2">
    <source>
        <dbReference type="ARBA" id="ARBA00022473"/>
    </source>
</evidence>
<dbReference type="KEGG" id="adu:107476107"/>
<comment type="similarity">
    <text evidence="4">Belongs to the DONSON family.</text>
</comment>
<dbReference type="RefSeq" id="XP_052113507.1">
    <property type="nucleotide sequence ID" value="XM_052257547.1"/>
</dbReference>
<keyword evidence="3" id="KW-0539">Nucleus</keyword>
<dbReference type="GO" id="GO:0033260">
    <property type="term" value="P:nuclear DNA replication"/>
    <property type="evidence" value="ECO:0007669"/>
    <property type="project" value="TreeGrafter"/>
</dbReference>